<sequence length="118" mass="13788">MKKDFFDALQEVYTEGGIGNTLMCHFFENSTGGGESQFAKLAVYMEWKYGITCTKQVKKEHIYELLELLKENGFKDTTLKGYISAFRQVYKWNKHLFLESFEIPTNSGFENWAEKRST</sequence>
<dbReference type="EMBL" id="MT075580">
    <property type="protein sequence ID" value="QIS31230.1"/>
    <property type="molecule type" value="Genomic_DNA"/>
</dbReference>
<accession>A0A6H0A0L5</accession>
<evidence type="ECO:0000256" key="1">
    <source>
        <dbReference type="ARBA" id="ARBA00023125"/>
    </source>
</evidence>
<keyword evidence="1" id="KW-0238">DNA-binding</keyword>
<evidence type="ECO:0000313" key="2">
    <source>
        <dbReference type="EMBL" id="QIS31230.1"/>
    </source>
</evidence>
<keyword evidence="2" id="KW-0614">Plasmid</keyword>
<geneLocation type="plasmid" evidence="2">
    <name>pSSII-1</name>
</geneLocation>
<protein>
    <recommendedName>
        <fullName evidence="3">Integrase SAM-like N-terminal domain-containing protein</fullName>
    </recommendedName>
</protein>
<proteinExistence type="predicted"/>
<name>A0A6H0A0L5_LYSSH</name>
<dbReference type="GO" id="GO:0003677">
    <property type="term" value="F:DNA binding"/>
    <property type="evidence" value="ECO:0007669"/>
    <property type="project" value="UniProtKB-KW"/>
</dbReference>
<dbReference type="Gene3D" id="1.10.150.130">
    <property type="match status" value="1"/>
</dbReference>
<reference evidence="2" key="1">
    <citation type="submission" date="2020-02" db="EMBL/GenBank/DDBJ databases">
        <authorList>
            <person name="Hu X."/>
            <person name="Yuan Z."/>
            <person name="Cheng J."/>
            <person name="Geng P."/>
        </authorList>
    </citation>
    <scope>NUCLEOTIDE SEQUENCE</scope>
    <source>
        <strain evidence="2">SSII-1</strain>
        <plasmid evidence="2">pSSII-1</plasmid>
    </source>
</reference>
<dbReference type="AlphaFoldDB" id="A0A6H0A0L5"/>
<organism evidence="2">
    <name type="scientific">Lysinibacillus sphaericus</name>
    <name type="common">Bacillus sphaericus</name>
    <dbReference type="NCBI Taxonomy" id="1421"/>
    <lineage>
        <taxon>Bacteria</taxon>
        <taxon>Bacillati</taxon>
        <taxon>Bacillota</taxon>
        <taxon>Bacilli</taxon>
        <taxon>Bacillales</taxon>
        <taxon>Bacillaceae</taxon>
        <taxon>Lysinibacillus</taxon>
    </lineage>
</organism>
<dbReference type="RefSeq" id="WP_031417312.1">
    <property type="nucleotide sequence ID" value="NZ_CP064071.1"/>
</dbReference>
<dbReference type="InterPro" id="IPR010998">
    <property type="entry name" value="Integrase_recombinase_N"/>
</dbReference>
<evidence type="ECO:0008006" key="3">
    <source>
        <dbReference type="Google" id="ProtNLM"/>
    </source>
</evidence>